<feature type="domain" description="Carboxylesterase type B" evidence="4">
    <location>
        <begin position="26"/>
        <end position="536"/>
    </location>
</feature>
<gene>
    <name evidence="5" type="ORF">PLOB_00043150</name>
</gene>
<dbReference type="SUPFAM" id="SSF53474">
    <property type="entry name" value="alpha/beta-Hydrolases"/>
    <property type="match status" value="1"/>
</dbReference>
<keyword evidence="6" id="KW-1185">Reference proteome</keyword>
<evidence type="ECO:0000313" key="6">
    <source>
        <dbReference type="Proteomes" id="UP001159405"/>
    </source>
</evidence>
<organism evidence="5 6">
    <name type="scientific">Porites lobata</name>
    <dbReference type="NCBI Taxonomy" id="104759"/>
    <lineage>
        <taxon>Eukaryota</taxon>
        <taxon>Metazoa</taxon>
        <taxon>Cnidaria</taxon>
        <taxon>Anthozoa</taxon>
        <taxon>Hexacorallia</taxon>
        <taxon>Scleractinia</taxon>
        <taxon>Fungiina</taxon>
        <taxon>Poritidae</taxon>
        <taxon>Porites</taxon>
    </lineage>
</organism>
<feature type="transmembrane region" description="Helical" evidence="2">
    <location>
        <begin position="571"/>
        <end position="592"/>
    </location>
</feature>
<dbReference type="PANTHER" id="PTHR43903">
    <property type="entry name" value="NEUROLIGIN"/>
    <property type="match status" value="1"/>
</dbReference>
<accession>A0ABN8PKB1</accession>
<dbReference type="EMBL" id="CALNXK010000070">
    <property type="protein sequence ID" value="CAH3142963.1"/>
    <property type="molecule type" value="Genomic_DNA"/>
</dbReference>
<evidence type="ECO:0000256" key="3">
    <source>
        <dbReference type="SAM" id="SignalP"/>
    </source>
</evidence>
<keyword evidence="2" id="KW-1133">Transmembrane helix</keyword>
<name>A0ABN8PKB1_9CNID</name>
<evidence type="ECO:0000313" key="5">
    <source>
        <dbReference type="EMBL" id="CAH3142963.1"/>
    </source>
</evidence>
<comment type="caution">
    <text evidence="5">The sequence shown here is derived from an EMBL/GenBank/DDBJ whole genome shotgun (WGS) entry which is preliminary data.</text>
</comment>
<protein>
    <recommendedName>
        <fullName evidence="4">Carboxylesterase type B domain-containing protein</fullName>
    </recommendedName>
</protein>
<keyword evidence="2" id="KW-0472">Membrane</keyword>
<reference evidence="5 6" key="1">
    <citation type="submission" date="2022-05" db="EMBL/GenBank/DDBJ databases">
        <authorList>
            <consortium name="Genoscope - CEA"/>
            <person name="William W."/>
        </authorList>
    </citation>
    <scope>NUCLEOTIDE SEQUENCE [LARGE SCALE GENOMIC DNA]</scope>
</reference>
<dbReference type="InterPro" id="IPR051093">
    <property type="entry name" value="Neuroligin/BSAL"/>
</dbReference>
<evidence type="ECO:0000256" key="2">
    <source>
        <dbReference type="SAM" id="Phobius"/>
    </source>
</evidence>
<keyword evidence="2" id="KW-0812">Transmembrane</keyword>
<keyword evidence="3" id="KW-0732">Signal</keyword>
<dbReference type="Gene3D" id="3.40.50.1820">
    <property type="entry name" value="alpha/beta hydrolase"/>
    <property type="match status" value="1"/>
</dbReference>
<evidence type="ECO:0000256" key="1">
    <source>
        <dbReference type="ARBA" id="ARBA00005964"/>
    </source>
</evidence>
<dbReference type="InterPro" id="IPR029058">
    <property type="entry name" value="AB_hydrolase_fold"/>
</dbReference>
<comment type="similarity">
    <text evidence="1">Belongs to the type-B carboxylesterase/lipase family.</text>
</comment>
<dbReference type="Pfam" id="PF00135">
    <property type="entry name" value="COesterase"/>
    <property type="match status" value="1"/>
</dbReference>
<feature type="signal peptide" evidence="3">
    <location>
        <begin position="1"/>
        <end position="22"/>
    </location>
</feature>
<dbReference type="Proteomes" id="UP001159405">
    <property type="component" value="Unassembled WGS sequence"/>
</dbReference>
<dbReference type="InterPro" id="IPR002018">
    <property type="entry name" value="CarbesteraseB"/>
</dbReference>
<feature type="chain" id="PRO_5046531882" description="Carboxylesterase type B domain-containing protein" evidence="3">
    <location>
        <begin position="23"/>
        <end position="600"/>
    </location>
</feature>
<evidence type="ECO:0000259" key="4">
    <source>
        <dbReference type="Pfam" id="PF00135"/>
    </source>
</evidence>
<proteinExistence type="inferred from homology"/>
<sequence length="600" mass="66868">MTASTLSLWSLHVLLLCLCCRCSVPSAIVNTTYGPVKGSVISLSTNKTVITYLGIPFAKAERFEYPVPPDKWTSTLQANKTDKICPQPSLPGQPSRLSLMSEDCLLLNVYVPGNATNNSQLAVMLWIHGGAYIIGDTLFYDGSLLATEGNVIVVTAAYRLGVFGFLSSYSDNLKGNYGMLDQIAAMKWVNKNIERFGGDSRKVTIFGESVGGMNVALLLLSPLASGLYQNVIIQSGTAVTLSALFEKDEAELRARSFAENVGCEMASLKACAKKKSFQDLSSAQLKVFDYLNFFRFAPVVDGYFMPDSPIKLLKAGKFNKSNVMIGFTRDDGTVFANGFPGVMPALDLSKGMSRNLFVDVIKNRTWTRNQNSRILDLLIYEYTDWSNATDPYLLRQQFIDMNTDANFKAPAIQSANEFVKKESSTYLYQLEMAPKRFSRSLLPIPSWWGIFHGADMAYTFGFPLLMPKNFTTTAEINFSKEMMTIWANFAKTGNPNRPTPLRTSWPQYTAERGEYMGLSSNMTVRYKMRPNKMALWNVFLPSFAETVKPTTRSDVLTTTRKADDKKDDITMVPAILIGVFVALAVILLFTIFNRSRIKND</sequence>